<evidence type="ECO:0000256" key="1">
    <source>
        <dbReference type="SAM" id="MobiDB-lite"/>
    </source>
</evidence>
<dbReference type="GO" id="GO:0016810">
    <property type="term" value="F:hydrolase activity, acting on carbon-nitrogen (but not peptide) bonds"/>
    <property type="evidence" value="ECO:0007669"/>
    <property type="project" value="InterPro"/>
</dbReference>
<proteinExistence type="predicted"/>
<dbReference type="Gene3D" id="3.20.20.140">
    <property type="entry name" value="Metal-dependent hydrolases"/>
    <property type="match status" value="1"/>
</dbReference>
<sequence length="537" mass="55699">MPTTTLLVNGRIHSPAAADATAMAVTGDVVTWIGQDTPARALYGDADTVIDLDGAFVAPAFVDAHVHATAAGLLLDGLDLTGCRSLTDCLDAVAGYAARYPATVLWGHGWDETWWPEGRPPTLAELDAAAGDVPVYLSRIDVHSALASSALRQRTPGLAGAEGWSAEGPLTRDAHHRVRASARAAVSPSQRRAAQLAFLRHAAAAGVACVHECGGPEIAGTDDLADLLALSTAGDHPEVIAYWGELGGVDTARELGAHGVGGDLFVDGALGSRTAALREPYADDPGNHGALYLDADTIAEHLVACTRARVQAGFHAIGDAALAAVLDGLRRAERQVGGSALASCRHRVEHAEMVDAEMVAELGRFGVVASVQPLFDAAWGGRDGMYARRLGAQRGASLNPFAALAAAGVPLAFGSDAPVTPVDPWAAVRAAVHHRTDGFGVSPRAAFTAHTRGGWRAGGVDDGLTGTLVPGAPATYAVWDAAELVTAAPDSRAQRWSTDPRSRVPGLPPVDPGMELPRCRRTVLRGRVIFDVAEESA</sequence>
<dbReference type="Gene3D" id="3.10.310.70">
    <property type="match status" value="1"/>
</dbReference>
<dbReference type="InterPro" id="IPR032466">
    <property type="entry name" value="Metal_Hydrolase"/>
</dbReference>
<accession>A0A4D4J3K7</accession>
<dbReference type="SUPFAM" id="SSF51338">
    <property type="entry name" value="Composite domain of metallo-dependent hydrolases"/>
    <property type="match status" value="1"/>
</dbReference>
<keyword evidence="3" id="KW-0378">Hydrolase</keyword>
<feature type="region of interest" description="Disordered" evidence="1">
    <location>
        <begin position="490"/>
        <end position="513"/>
    </location>
</feature>
<reference evidence="4" key="1">
    <citation type="submission" date="2019-04" db="EMBL/GenBank/DDBJ databases">
        <title>Draft genome sequence of Pseudonocardiaceae bacterium SL3-2-4.</title>
        <authorList>
            <person name="Ningsih F."/>
            <person name="Yokota A."/>
            <person name="Sakai Y."/>
            <person name="Nanatani K."/>
            <person name="Yabe S."/>
            <person name="Oetari A."/>
            <person name="Sjamsuridzal W."/>
        </authorList>
    </citation>
    <scope>NUCLEOTIDE SEQUENCE [LARGE SCALE GENOMIC DNA]</scope>
    <source>
        <strain evidence="4">SL3-2-4</strain>
    </source>
</reference>
<dbReference type="OrthoDB" id="3238066at2"/>
<dbReference type="Pfam" id="PF07969">
    <property type="entry name" value="Amidohydro_3"/>
    <property type="match status" value="1"/>
</dbReference>
<dbReference type="PANTHER" id="PTHR22642:SF2">
    <property type="entry name" value="PROTEIN LONG AFTER FAR-RED 3"/>
    <property type="match status" value="1"/>
</dbReference>
<organism evidence="3 4">
    <name type="scientific">Gandjariella thermophila</name>
    <dbReference type="NCBI Taxonomy" id="1931992"/>
    <lineage>
        <taxon>Bacteria</taxon>
        <taxon>Bacillati</taxon>
        <taxon>Actinomycetota</taxon>
        <taxon>Actinomycetes</taxon>
        <taxon>Pseudonocardiales</taxon>
        <taxon>Pseudonocardiaceae</taxon>
        <taxon>Gandjariella</taxon>
    </lineage>
</organism>
<evidence type="ECO:0000313" key="3">
    <source>
        <dbReference type="EMBL" id="GDY28563.1"/>
    </source>
</evidence>
<evidence type="ECO:0000259" key="2">
    <source>
        <dbReference type="Pfam" id="PF07969"/>
    </source>
</evidence>
<gene>
    <name evidence="3" type="ORF">GTS_01960</name>
</gene>
<dbReference type="RefSeq" id="WP_137811964.1">
    <property type="nucleotide sequence ID" value="NZ_BJFL01000001.1"/>
</dbReference>
<evidence type="ECO:0000313" key="4">
    <source>
        <dbReference type="Proteomes" id="UP000298860"/>
    </source>
</evidence>
<dbReference type="InterPro" id="IPR013108">
    <property type="entry name" value="Amidohydro_3"/>
</dbReference>
<name>A0A4D4J3K7_9PSEU</name>
<feature type="domain" description="Amidohydrolase 3" evidence="2">
    <location>
        <begin position="49"/>
        <end position="530"/>
    </location>
</feature>
<dbReference type="CDD" id="cd01300">
    <property type="entry name" value="YtcJ_like"/>
    <property type="match status" value="1"/>
</dbReference>
<dbReference type="InterPro" id="IPR011059">
    <property type="entry name" value="Metal-dep_hydrolase_composite"/>
</dbReference>
<keyword evidence="4" id="KW-1185">Reference proteome</keyword>
<comment type="caution">
    <text evidence="3">The sequence shown here is derived from an EMBL/GenBank/DDBJ whole genome shotgun (WGS) entry which is preliminary data.</text>
</comment>
<dbReference type="AlphaFoldDB" id="A0A4D4J3K7"/>
<dbReference type="Gene3D" id="2.30.40.10">
    <property type="entry name" value="Urease, subunit C, domain 1"/>
    <property type="match status" value="1"/>
</dbReference>
<dbReference type="SUPFAM" id="SSF51556">
    <property type="entry name" value="Metallo-dependent hydrolases"/>
    <property type="match status" value="1"/>
</dbReference>
<dbReference type="PANTHER" id="PTHR22642">
    <property type="entry name" value="IMIDAZOLONEPROPIONASE"/>
    <property type="match status" value="1"/>
</dbReference>
<dbReference type="InterPro" id="IPR033932">
    <property type="entry name" value="YtcJ-like"/>
</dbReference>
<dbReference type="EMBL" id="BJFL01000001">
    <property type="protein sequence ID" value="GDY28563.1"/>
    <property type="molecule type" value="Genomic_DNA"/>
</dbReference>
<dbReference type="Proteomes" id="UP000298860">
    <property type="component" value="Unassembled WGS sequence"/>
</dbReference>
<protein>
    <submittedName>
        <fullName evidence="3">Amidohydrolase</fullName>
    </submittedName>
</protein>